<dbReference type="Pfam" id="PF00400">
    <property type="entry name" value="WD40"/>
    <property type="match status" value="13"/>
</dbReference>
<feature type="domain" description="Novel STAND NTPase 1" evidence="4">
    <location>
        <begin position="7"/>
        <end position="428"/>
    </location>
</feature>
<feature type="repeat" description="WD" evidence="3">
    <location>
        <begin position="933"/>
        <end position="974"/>
    </location>
</feature>
<dbReference type="InterPro" id="IPR019775">
    <property type="entry name" value="WD40_repeat_CS"/>
</dbReference>
<feature type="repeat" description="WD" evidence="3">
    <location>
        <begin position="538"/>
        <end position="579"/>
    </location>
</feature>
<dbReference type="InterPro" id="IPR036322">
    <property type="entry name" value="WD40_repeat_dom_sf"/>
</dbReference>
<dbReference type="SUPFAM" id="SSF50978">
    <property type="entry name" value="WD40 repeat-like"/>
    <property type="match status" value="2"/>
</dbReference>
<dbReference type="InterPro" id="IPR001680">
    <property type="entry name" value="WD40_rpt"/>
</dbReference>
<dbReference type="InterPro" id="IPR049052">
    <property type="entry name" value="nSTAND1"/>
</dbReference>
<dbReference type="PANTHER" id="PTHR19879">
    <property type="entry name" value="TRANSCRIPTION INITIATION FACTOR TFIID"/>
    <property type="match status" value="1"/>
</dbReference>
<feature type="repeat" description="WD" evidence="3">
    <location>
        <begin position="582"/>
        <end position="616"/>
    </location>
</feature>
<feature type="repeat" description="WD" evidence="3">
    <location>
        <begin position="890"/>
        <end position="931"/>
    </location>
</feature>
<dbReference type="SUPFAM" id="SSF52540">
    <property type="entry name" value="P-loop containing nucleoside triphosphate hydrolases"/>
    <property type="match status" value="1"/>
</dbReference>
<dbReference type="PROSITE" id="PS50082">
    <property type="entry name" value="WD_REPEATS_2"/>
    <property type="match status" value="13"/>
</dbReference>
<sequence>MLNTIKPYRGLVPYSEADSRFFFGRESDRDSILDNLELRRLTILYGESGVGKSSVLRAGVARYFRQAALQNLKKYKHPKSIIVVFPPDPPPAKQAHSDLYLSWQEDDPLHALKQQIAKDIKKLLPKLKPPDPHLSFVDTLQAWTEGFDQQPGCGDLFIILDQFEEYFFYHPNEVGLGTFLSEFPRAVNRANLRVNFLISIRADSLAKLDRFKGKIPELFENELRINHLNRKSATDAIVKPIREAYNHQVPEAAQFQIEDDLVEVVLNEVSQILPKGDGVGGREKLKAQQSKEIEAPYLQMVMTVLWEKELAEHSQCLRLKTLRELKGADKIVEQYLNSKMDVLSLDEQYAASVIFQHLVTPYGTKIAYPVLELEQSTELDQAKLQSLLKQLDDQRIVRSTRASDEQPRYEIFHDRLIKPIQNWLKDWEIDAVRQERAKVLKQTLPIQALRQHKRNQDALAALLARQAYCFEAREHLQMLSSVTHALWKILSTPYFSNVLQCNQAIWSIAILNAQRFVVGGAGGELYLWTLPGQTPKVAHKHKGDVYALALSADHRLLVSGSQDHTIRLWNLSANEIVYQGKLGHHDQAVTCLALSPDGELLASGSEDNTIRLWKVKHPYAKPIILGTHNGTVRSLVFRDETTLASGGEDRLIKLWNLQTHPATFVNLDRHQDQVRSVAFSPDGQLLASCGDDEVIWLWDVSQPDPLPIEQFSGHKERIRAIAFDPNRPILASASDDQTIRLWDLRQPETEPEILRGHYFDILSLVFSPDSKRLISTSGDNTIRLWDLSDPVAVAQIPKGHDQQVVTVAFSRDGTFLASGGFDKTVRVWKLDALHHTAEEFYCFQGTPEEDWQRVTSVAFSSDGQFLAAGSADRQIRIWTLHQPENPPRILAGHDDQVTSVAFHPCKPLLASGSVDCTVRVWDLEKPNPTAQVLVGHQDHVTSVAFSEDGQQLASGSNDHTIRVWNMEQFEAEPVVLADHQGRVWSVAFNRDGLLASASNDWTVRLWNLHPQPDQVFNYLILEGHSSWVSSVAFSPDGKTLASSSYDRSIRLWNLSRLDWKTPQLDEEPILLEGHEQSVISVAFNADGKTLASGSYDASVRLWMTNTQDLADQVCQKVLRNLTIEEWKQFMGTDIPYEQTCPL</sequence>
<evidence type="ECO:0000256" key="1">
    <source>
        <dbReference type="ARBA" id="ARBA00022574"/>
    </source>
</evidence>
<feature type="repeat" description="WD" evidence="3">
    <location>
        <begin position="854"/>
        <end position="880"/>
    </location>
</feature>
<feature type="repeat" description="WD" evidence="3">
    <location>
        <begin position="976"/>
        <end position="1008"/>
    </location>
</feature>
<evidence type="ECO:0000259" key="4">
    <source>
        <dbReference type="Pfam" id="PF20703"/>
    </source>
</evidence>
<keyword evidence="1 3" id="KW-0853">WD repeat</keyword>
<dbReference type="PROSITE" id="PS50294">
    <property type="entry name" value="WD_REPEATS_REGION"/>
    <property type="match status" value="13"/>
</dbReference>
<dbReference type="PRINTS" id="PR00320">
    <property type="entry name" value="GPROTEINBRPT"/>
</dbReference>
<feature type="repeat" description="WD" evidence="3">
    <location>
        <begin position="1071"/>
        <end position="1112"/>
    </location>
</feature>
<dbReference type="PROSITE" id="PS00678">
    <property type="entry name" value="WD_REPEATS_1"/>
    <property type="match status" value="9"/>
</dbReference>
<proteinExistence type="predicted"/>
<keyword evidence="2" id="KW-0677">Repeat</keyword>
<feature type="repeat" description="WD" evidence="3">
    <location>
        <begin position="625"/>
        <end position="665"/>
    </location>
</feature>
<organism evidence="5">
    <name type="scientific">Leptolyngbya boryana CZ1</name>
    <dbReference type="NCBI Taxonomy" id="3060204"/>
    <lineage>
        <taxon>Bacteria</taxon>
        <taxon>Bacillati</taxon>
        <taxon>Cyanobacteriota</taxon>
        <taxon>Cyanophyceae</taxon>
        <taxon>Leptolyngbyales</taxon>
        <taxon>Leptolyngbyaceae</taxon>
        <taxon>Leptolyngbya group</taxon>
        <taxon>Leptolyngbya</taxon>
    </lineage>
</organism>
<evidence type="ECO:0000313" key="5">
    <source>
        <dbReference type="EMBL" id="WNZ47891.1"/>
    </source>
</evidence>
<name>A0AA97AY08_LEPBY</name>
<evidence type="ECO:0000256" key="2">
    <source>
        <dbReference type="ARBA" id="ARBA00022737"/>
    </source>
</evidence>
<gene>
    <name evidence="5" type="ORF">Q2T42_08600</name>
</gene>
<dbReference type="Pfam" id="PF20703">
    <property type="entry name" value="nSTAND1"/>
    <property type="match status" value="1"/>
</dbReference>
<dbReference type="Gene3D" id="3.40.50.300">
    <property type="entry name" value="P-loop containing nucleotide triphosphate hydrolases"/>
    <property type="match status" value="1"/>
</dbReference>
<feature type="repeat" description="WD" evidence="3">
    <location>
        <begin position="754"/>
        <end position="795"/>
    </location>
</feature>
<dbReference type="InterPro" id="IPR020472">
    <property type="entry name" value="WD40_PAC1"/>
</dbReference>
<dbReference type="SMART" id="SM00320">
    <property type="entry name" value="WD40"/>
    <property type="match status" value="14"/>
</dbReference>
<dbReference type="Gene3D" id="2.130.10.10">
    <property type="entry name" value="YVTN repeat-like/Quinoprotein amine dehydrogenase"/>
    <property type="match status" value="5"/>
</dbReference>
<feature type="repeat" description="WD" evidence="3">
    <location>
        <begin position="711"/>
        <end position="752"/>
    </location>
</feature>
<accession>A0AA97AY08</accession>
<dbReference type="RefSeq" id="WP_316428359.1">
    <property type="nucleotide sequence ID" value="NZ_CP130144.1"/>
</dbReference>
<feature type="repeat" description="WD" evidence="3">
    <location>
        <begin position="797"/>
        <end position="838"/>
    </location>
</feature>
<dbReference type="PANTHER" id="PTHR19879:SF9">
    <property type="entry name" value="TRANSCRIPTION INITIATION FACTOR TFIID SUBUNIT 5"/>
    <property type="match status" value="1"/>
</dbReference>
<protein>
    <recommendedName>
        <fullName evidence="4">Novel STAND NTPase 1 domain-containing protein</fullName>
    </recommendedName>
</protein>
<evidence type="ECO:0000256" key="3">
    <source>
        <dbReference type="PROSITE-ProRule" id="PRU00221"/>
    </source>
</evidence>
<dbReference type="CDD" id="cd00200">
    <property type="entry name" value="WD40"/>
    <property type="match status" value="2"/>
</dbReference>
<reference evidence="5" key="1">
    <citation type="journal article" date="2023" name="Plants (Basel)">
        <title>Genomic Analysis of Leptolyngbya boryana CZ1 Reveals Efficient Carbon Fixation Modules.</title>
        <authorList>
            <person name="Bai X."/>
            <person name="Wang H."/>
            <person name="Cheng W."/>
            <person name="Wang J."/>
            <person name="Ma M."/>
            <person name="Hu H."/>
            <person name="Song Z."/>
            <person name="Ma H."/>
            <person name="Fan Y."/>
            <person name="Du C."/>
            <person name="Xu J."/>
        </authorList>
    </citation>
    <scope>NUCLEOTIDE SEQUENCE</scope>
    <source>
        <strain evidence="5">CZ1</strain>
    </source>
</reference>
<reference evidence="5" key="2">
    <citation type="submission" date="2023-07" db="EMBL/GenBank/DDBJ databases">
        <authorList>
            <person name="Bai X.-H."/>
            <person name="Wang H.-H."/>
            <person name="Wang J."/>
            <person name="Ma M.-Y."/>
            <person name="Hu H.-H."/>
            <person name="Song Z.-L."/>
            <person name="Ma H.-G."/>
            <person name="Fan Y."/>
            <person name="Du C.-Y."/>
            <person name="Xu J.-C."/>
        </authorList>
    </citation>
    <scope>NUCLEOTIDE SEQUENCE</scope>
    <source>
        <strain evidence="5">CZ1</strain>
    </source>
</reference>
<feature type="repeat" description="WD" evidence="3">
    <location>
        <begin position="1021"/>
        <end position="1055"/>
    </location>
</feature>
<dbReference type="InterPro" id="IPR015943">
    <property type="entry name" value="WD40/YVTN_repeat-like_dom_sf"/>
</dbReference>
<dbReference type="InterPro" id="IPR027417">
    <property type="entry name" value="P-loop_NTPase"/>
</dbReference>
<feature type="repeat" description="WD" evidence="3">
    <location>
        <begin position="667"/>
        <end position="708"/>
    </location>
</feature>
<dbReference type="EMBL" id="CP130144">
    <property type="protein sequence ID" value="WNZ47891.1"/>
    <property type="molecule type" value="Genomic_DNA"/>
</dbReference>
<dbReference type="AlphaFoldDB" id="A0AA97AY08"/>